<keyword evidence="2" id="KW-1185">Reference proteome</keyword>
<sequence length="604" mass="63207">MALALSSAPSLALNIAPEQLSLINLHPEGADHSRALGVSNGRQVGVVIKIGEGYDQNPTAALWHGSADSLIRLSPFLSTAYAIDHDQQGGFIGMAASLWEGSPESQLTLLTDTSLSYQGGVVRALDNGWQAGEVRFPCRTEDPTVPGVYHAAIWNAAAVPDGLPTILHFGEECRESIVWGIDGATATDPGQQVGSYALDGRHQAMLWSGSADSVVNLNPTGSLESVAYGINNGRQVGYYSPEYLVDHAVVWHGTAEGAIDLHPRDMDASYAFAIDGPWVVGTMYPDESDDSKRAVLWNLADHANPIDLSALLPEPYNFAEAMALEADRAGNLVIVGSVFNPTAGTQEAVLWTYRPVLFAAVLPAARAVAVGQPASAFANLINTGSATAEGCSIGLPEEIAATFIYQATDAENRPVGIPNTPVDLPPDASQGFVFSITPTGPLATTDIPLLFKCENAGWAPSQSFVNTLTLTAMDSAPPDLLAIGVTPSGDGVVRLNGAAGIGVFATAAINLGPMGELRVSADTRGLDLPLNLTVCETDAAGNWLSCDSSALNRIVAAGETLFYSVFATGKGEPIDFDPAAHRILLRFESDGMTVGATSAAVMTH</sequence>
<name>A0A9X0WJG5_9GAMM</name>
<evidence type="ECO:0000313" key="2">
    <source>
        <dbReference type="Proteomes" id="UP001138802"/>
    </source>
</evidence>
<dbReference type="EMBL" id="NRSD01000012">
    <property type="protein sequence ID" value="MBK1645444.1"/>
    <property type="molecule type" value="Genomic_DNA"/>
</dbReference>
<organism evidence="1 2">
    <name type="scientific">Thiocapsa imhoffii</name>
    <dbReference type="NCBI Taxonomy" id="382777"/>
    <lineage>
        <taxon>Bacteria</taxon>
        <taxon>Pseudomonadati</taxon>
        <taxon>Pseudomonadota</taxon>
        <taxon>Gammaproteobacteria</taxon>
        <taxon>Chromatiales</taxon>
        <taxon>Chromatiaceae</taxon>
        <taxon>Thiocapsa</taxon>
    </lineage>
</organism>
<accession>A0A9X0WJG5</accession>
<protein>
    <submittedName>
        <fullName evidence="1">Uncharacterized protein</fullName>
    </submittedName>
</protein>
<comment type="caution">
    <text evidence="1">The sequence shown here is derived from an EMBL/GenBank/DDBJ whole genome shotgun (WGS) entry which is preliminary data.</text>
</comment>
<proteinExistence type="predicted"/>
<gene>
    <name evidence="1" type="ORF">CKO25_12470</name>
</gene>
<dbReference type="AlphaFoldDB" id="A0A9X0WJG5"/>
<evidence type="ECO:0000313" key="1">
    <source>
        <dbReference type="EMBL" id="MBK1645444.1"/>
    </source>
</evidence>
<dbReference type="Proteomes" id="UP001138802">
    <property type="component" value="Unassembled WGS sequence"/>
</dbReference>
<reference evidence="1 2" key="1">
    <citation type="journal article" date="2020" name="Microorganisms">
        <title>Osmotic Adaptation and Compatible Solute Biosynthesis of Phototrophic Bacteria as Revealed from Genome Analyses.</title>
        <authorList>
            <person name="Imhoff J.F."/>
            <person name="Rahn T."/>
            <person name="Kunzel S."/>
            <person name="Keller A."/>
            <person name="Neulinger S.C."/>
        </authorList>
    </citation>
    <scope>NUCLEOTIDE SEQUENCE [LARGE SCALE GENOMIC DNA]</scope>
    <source>
        <strain evidence="1 2">DSM 21303</strain>
    </source>
</reference>